<keyword evidence="8" id="KW-0521">NADP</keyword>
<evidence type="ECO:0000256" key="8">
    <source>
        <dbReference type="HAMAP-Rule" id="MF_00955"/>
    </source>
</evidence>
<dbReference type="GO" id="GO:0070401">
    <property type="term" value="F:NADP+ binding"/>
    <property type="evidence" value="ECO:0007669"/>
    <property type="project" value="UniProtKB-UniRule"/>
</dbReference>
<dbReference type="Proteomes" id="UP000277424">
    <property type="component" value="Unassembled WGS sequence"/>
</dbReference>
<comment type="caution">
    <text evidence="8">Lacks conserved residue(s) required for the propagation of feature annotation.</text>
</comment>
<comment type="catalytic activity">
    <reaction evidence="1 8">
        <text>GDP-alpha-D-mannose = GDP-4-dehydro-alpha-D-rhamnose + H2O</text>
        <dbReference type="Rhea" id="RHEA:23820"/>
        <dbReference type="ChEBI" id="CHEBI:15377"/>
        <dbReference type="ChEBI" id="CHEBI:57527"/>
        <dbReference type="ChEBI" id="CHEBI:57964"/>
        <dbReference type="EC" id="4.2.1.47"/>
    </reaction>
</comment>
<dbReference type="CDD" id="cd05260">
    <property type="entry name" value="GDP_MD_SDR_e"/>
    <property type="match status" value="1"/>
</dbReference>
<dbReference type="PANTHER" id="PTHR43715">
    <property type="entry name" value="GDP-MANNOSE 4,6-DEHYDRATASE"/>
    <property type="match status" value="1"/>
</dbReference>
<evidence type="ECO:0000313" key="11">
    <source>
        <dbReference type="Proteomes" id="UP000277424"/>
    </source>
</evidence>
<dbReference type="FunFam" id="3.40.50.720:FF:000924">
    <property type="entry name" value="GDP-mannose 4,6 dehydratase"/>
    <property type="match status" value="1"/>
</dbReference>
<evidence type="ECO:0000256" key="6">
    <source>
        <dbReference type="ARBA" id="ARBA00023239"/>
    </source>
</evidence>
<dbReference type="SUPFAM" id="SSF51735">
    <property type="entry name" value="NAD(P)-binding Rossmann-fold domains"/>
    <property type="match status" value="1"/>
</dbReference>
<dbReference type="PANTHER" id="PTHR43715:SF1">
    <property type="entry name" value="GDP-MANNOSE 4,6 DEHYDRATASE"/>
    <property type="match status" value="1"/>
</dbReference>
<name>A0A420WG08_9PROT</name>
<dbReference type="Gene3D" id="3.40.50.720">
    <property type="entry name" value="NAD(P)-binding Rossmann-like Domain"/>
    <property type="match status" value="1"/>
</dbReference>
<evidence type="ECO:0000259" key="9">
    <source>
        <dbReference type="Pfam" id="PF16363"/>
    </source>
</evidence>
<gene>
    <name evidence="8" type="primary">gmd</name>
    <name evidence="10" type="ORF">BCL74_1855</name>
</gene>
<dbReference type="EMBL" id="RBIG01000002">
    <property type="protein sequence ID" value="RKQ69921.1"/>
    <property type="molecule type" value="Genomic_DNA"/>
</dbReference>
<protein>
    <recommendedName>
        <fullName evidence="4 8">GDP-mannose 4,6-dehydratase</fullName>
        <ecNumber evidence="4 8">4.2.1.47</ecNumber>
    </recommendedName>
    <alternativeName>
        <fullName evidence="8">GDP-D-mannose dehydratase</fullName>
    </alternativeName>
</protein>
<evidence type="ECO:0000256" key="5">
    <source>
        <dbReference type="ARBA" id="ARBA00022458"/>
    </source>
</evidence>
<comment type="similarity">
    <text evidence="3 8">Belongs to the NAD(P)-dependent epimerase/dehydratase family. GDP-mannose 4,6-dehydratase subfamily.</text>
</comment>
<dbReference type="GO" id="GO:0042351">
    <property type="term" value="P:'de novo' GDP-L-fucose biosynthetic process"/>
    <property type="evidence" value="ECO:0007669"/>
    <property type="project" value="TreeGrafter"/>
</dbReference>
<dbReference type="GO" id="GO:0008446">
    <property type="term" value="F:GDP-mannose 4,6-dehydratase activity"/>
    <property type="evidence" value="ECO:0007669"/>
    <property type="project" value="UniProtKB-UniRule"/>
</dbReference>
<evidence type="ECO:0000313" key="10">
    <source>
        <dbReference type="EMBL" id="RKQ69921.1"/>
    </source>
</evidence>
<feature type="domain" description="NAD(P)-binding" evidence="9">
    <location>
        <begin position="5"/>
        <end position="319"/>
    </location>
</feature>
<reference evidence="10 11" key="1">
    <citation type="submission" date="2018-10" db="EMBL/GenBank/DDBJ databases">
        <title>Comparative analysis of microorganisms from saline springs in Andes Mountain Range, Colombia.</title>
        <authorList>
            <person name="Rubin E."/>
        </authorList>
    </citation>
    <scope>NUCLEOTIDE SEQUENCE [LARGE SCALE GENOMIC DNA]</scope>
    <source>
        <strain evidence="10 11">USBA 36</strain>
    </source>
</reference>
<evidence type="ECO:0000256" key="7">
    <source>
        <dbReference type="ARBA" id="ARBA00059383"/>
    </source>
</evidence>
<sequence length="341" mass="37516">MRTALITGVAGQDGSYLAEFLLEKGYAVHGLARRIEGGAVWRIAHMLSREDDAEPRFFLHEGDILDAGFLRGLIDETQPDELYNLAGQSHVGLSFIQPARTMAVIATGTATVLEALHVHCRASGRQVRFYQAGSSEMFGDSSPPQNEDTVFRPRSPYGVAKLAAHNATTVYRDAYGLFACNGILFNHESPRRGENFVTRKVTLAAARIAAGQQNRLALGDLSVRRDWGHAADYVRAMWLMLQQEEPEDYVIATGQSHTIGDLLEIALGLAGLDWRRHVVSDPACHRPLEVDHLCGNAGKAARLLGWRPTIGFEALVEEMMQADLARYGLRPAQPAQRLMTA</sequence>
<dbReference type="EC" id="4.2.1.47" evidence="4 8"/>
<dbReference type="HAMAP" id="MF_00955">
    <property type="entry name" value="GDP_Man_dehydratase"/>
    <property type="match status" value="1"/>
</dbReference>
<keyword evidence="6 8" id="KW-0456">Lyase</keyword>
<proteinExistence type="inferred from homology"/>
<dbReference type="InterPro" id="IPR036291">
    <property type="entry name" value="NAD(P)-bd_dom_sf"/>
</dbReference>
<evidence type="ECO:0000256" key="4">
    <source>
        <dbReference type="ARBA" id="ARBA00011989"/>
    </source>
</evidence>
<evidence type="ECO:0000256" key="2">
    <source>
        <dbReference type="ARBA" id="ARBA00001937"/>
    </source>
</evidence>
<dbReference type="AlphaFoldDB" id="A0A420WG08"/>
<organism evidence="10 11">
    <name type="scientific">Oceanibaculum indicum</name>
    <dbReference type="NCBI Taxonomy" id="526216"/>
    <lineage>
        <taxon>Bacteria</taxon>
        <taxon>Pseudomonadati</taxon>
        <taxon>Pseudomonadota</taxon>
        <taxon>Alphaproteobacteria</taxon>
        <taxon>Rhodospirillales</taxon>
        <taxon>Oceanibaculaceae</taxon>
        <taxon>Oceanibaculum</taxon>
    </lineage>
</organism>
<dbReference type="InterPro" id="IPR016040">
    <property type="entry name" value="NAD(P)-bd_dom"/>
</dbReference>
<comment type="caution">
    <text evidence="10">The sequence shown here is derived from an EMBL/GenBank/DDBJ whole genome shotgun (WGS) entry which is preliminary data.</text>
</comment>
<comment type="function">
    <text evidence="7 8">Catalyzes the conversion of GDP-D-mannose to GDP-4-dehydro-6-deoxy-D-mannose.</text>
</comment>
<evidence type="ECO:0000256" key="3">
    <source>
        <dbReference type="ARBA" id="ARBA00009263"/>
    </source>
</evidence>
<dbReference type="InterPro" id="IPR006368">
    <property type="entry name" value="GDP_Man_deHydtase"/>
</dbReference>
<keyword evidence="5" id="KW-0536">Nodulation</keyword>
<accession>A0A420WG08</accession>
<dbReference type="Pfam" id="PF16363">
    <property type="entry name" value="GDP_Man_Dehyd"/>
    <property type="match status" value="1"/>
</dbReference>
<evidence type="ECO:0000256" key="1">
    <source>
        <dbReference type="ARBA" id="ARBA00000188"/>
    </source>
</evidence>
<dbReference type="Gene3D" id="3.90.25.10">
    <property type="entry name" value="UDP-galactose 4-epimerase, domain 1"/>
    <property type="match status" value="1"/>
</dbReference>
<dbReference type="OrthoDB" id="9779041at2"/>
<comment type="cofactor">
    <cofactor evidence="2 8">
        <name>NADP(+)</name>
        <dbReference type="ChEBI" id="CHEBI:58349"/>
    </cofactor>
</comment>
<dbReference type="RefSeq" id="WP_121219389.1">
    <property type="nucleotide sequence ID" value="NZ_RBIG01000002.1"/>
</dbReference>